<evidence type="ECO:0000256" key="2">
    <source>
        <dbReference type="SAM" id="Phobius"/>
    </source>
</evidence>
<dbReference type="Gene3D" id="2.60.450.10">
    <property type="entry name" value="Lipopolysaccharide (LPS) transport protein A like domain"/>
    <property type="match status" value="1"/>
</dbReference>
<organism evidence="3 4">
    <name type="scientific">Insolitispirillum peregrinum</name>
    <dbReference type="NCBI Taxonomy" id="80876"/>
    <lineage>
        <taxon>Bacteria</taxon>
        <taxon>Pseudomonadati</taxon>
        <taxon>Pseudomonadota</taxon>
        <taxon>Alphaproteobacteria</taxon>
        <taxon>Rhodospirillales</taxon>
        <taxon>Novispirillaceae</taxon>
        <taxon>Insolitispirillum</taxon>
    </lineage>
</organism>
<evidence type="ECO:0000313" key="4">
    <source>
        <dbReference type="Proteomes" id="UP000185678"/>
    </source>
</evidence>
<dbReference type="Pfam" id="PF06835">
    <property type="entry name" value="LptC"/>
    <property type="match status" value="1"/>
</dbReference>
<dbReference type="GO" id="GO:0005886">
    <property type="term" value="C:plasma membrane"/>
    <property type="evidence" value="ECO:0007669"/>
    <property type="project" value="InterPro"/>
</dbReference>
<dbReference type="OrthoDB" id="8441710at2"/>
<feature type="region of interest" description="Disordered" evidence="1">
    <location>
        <begin position="1"/>
        <end position="22"/>
    </location>
</feature>
<keyword evidence="2" id="KW-1133">Transmembrane helix</keyword>
<proteinExistence type="predicted"/>
<dbReference type="NCBIfam" id="TIGR04409">
    <property type="entry name" value="LptC_YrbK"/>
    <property type="match status" value="1"/>
</dbReference>
<sequence length="297" mass="31500">MKKNIPRSEPTVTRPVPPDAAALTPETVSEPQLLVAREEGLAGRTSPGVQRITVDIKSGADAGGGRSWSGRYSRFVSLAKVVFPATAVVLTAAVVLWPQMQKVGEEAFAITFANVGDQVRESQQLVNARYYGSDDQRQAYSVTADLAEETAPGSRVVELSHPQADMTLKDGAWLMLGANSGLFYQEKNVLTLSGNVSLYHDGGYEMHTEGAEILLRDGIAQGSRQVSGQGPFGSLDGEGFIVNQKERTVQVTGKSRLLLRGGEETEAVPVAPVPPAAKAKGSSSGHKGNDKAAGKKQ</sequence>
<feature type="compositionally biased region" description="Basic and acidic residues" evidence="1">
    <location>
        <begin position="287"/>
        <end position="297"/>
    </location>
</feature>
<reference evidence="3 4" key="1">
    <citation type="submission" date="2017-01" db="EMBL/GenBank/DDBJ databases">
        <authorList>
            <person name="Mah S.A."/>
            <person name="Swanson W.J."/>
            <person name="Moy G.W."/>
            <person name="Vacquier V.D."/>
        </authorList>
    </citation>
    <scope>NUCLEOTIDE SEQUENCE [LARGE SCALE GENOMIC DNA]</scope>
    <source>
        <strain evidence="3 4">DSM 11589</strain>
    </source>
</reference>
<dbReference type="GO" id="GO:0015221">
    <property type="term" value="F:lipopolysaccharide transmembrane transporter activity"/>
    <property type="evidence" value="ECO:0007669"/>
    <property type="project" value="InterPro"/>
</dbReference>
<dbReference type="RefSeq" id="WP_076399406.1">
    <property type="nucleotide sequence ID" value="NZ_FTOA01000002.1"/>
</dbReference>
<keyword evidence="2" id="KW-0472">Membrane</keyword>
<keyword evidence="4" id="KW-1185">Reference proteome</keyword>
<dbReference type="EMBL" id="FTOA01000002">
    <property type="protein sequence ID" value="SIS55326.1"/>
    <property type="molecule type" value="Genomic_DNA"/>
</dbReference>
<protein>
    <submittedName>
        <fullName evidence="3">Lipopolysaccharide export system protein LptC</fullName>
    </submittedName>
</protein>
<feature type="region of interest" description="Disordered" evidence="1">
    <location>
        <begin position="260"/>
        <end position="297"/>
    </location>
</feature>
<keyword evidence="2" id="KW-0812">Transmembrane</keyword>
<dbReference type="Proteomes" id="UP000185678">
    <property type="component" value="Unassembled WGS sequence"/>
</dbReference>
<dbReference type="AlphaFoldDB" id="A0A1N7K1D6"/>
<evidence type="ECO:0000256" key="1">
    <source>
        <dbReference type="SAM" id="MobiDB-lite"/>
    </source>
</evidence>
<dbReference type="InterPro" id="IPR026265">
    <property type="entry name" value="LptC"/>
</dbReference>
<feature type="compositionally biased region" description="Low complexity" evidence="1">
    <location>
        <begin position="276"/>
        <end position="286"/>
    </location>
</feature>
<dbReference type="STRING" id="80876.SAMN05421779_102560"/>
<name>A0A1N7K1D6_9PROT</name>
<accession>A0A1N7K1D6</accession>
<evidence type="ECO:0000313" key="3">
    <source>
        <dbReference type="EMBL" id="SIS55326.1"/>
    </source>
</evidence>
<feature type="transmembrane region" description="Helical" evidence="2">
    <location>
        <begin position="75"/>
        <end position="97"/>
    </location>
</feature>
<gene>
    <name evidence="3" type="ORF">SAMN05421779_102560</name>
</gene>
<dbReference type="InterPro" id="IPR010664">
    <property type="entry name" value="LipoPS_assembly_LptC-rel"/>
</dbReference>